<dbReference type="OrthoDB" id="10598800at2759"/>
<gene>
    <name evidence="2" type="ORF">SNAT2548_LOCUS21271</name>
</gene>
<dbReference type="EMBL" id="CAJNDS010002245">
    <property type="protein sequence ID" value="CAE7390256.1"/>
    <property type="molecule type" value="Genomic_DNA"/>
</dbReference>
<protein>
    <submittedName>
        <fullName evidence="2">Uncharacterized protein</fullName>
    </submittedName>
</protein>
<keyword evidence="3" id="KW-1185">Reference proteome</keyword>
<comment type="caution">
    <text evidence="2">The sequence shown here is derived from an EMBL/GenBank/DDBJ whole genome shotgun (WGS) entry which is preliminary data.</text>
</comment>
<dbReference type="Proteomes" id="UP000604046">
    <property type="component" value="Unassembled WGS sequence"/>
</dbReference>
<evidence type="ECO:0000256" key="1">
    <source>
        <dbReference type="SAM" id="MobiDB-lite"/>
    </source>
</evidence>
<organism evidence="2 3">
    <name type="scientific">Symbiodinium natans</name>
    <dbReference type="NCBI Taxonomy" id="878477"/>
    <lineage>
        <taxon>Eukaryota</taxon>
        <taxon>Sar</taxon>
        <taxon>Alveolata</taxon>
        <taxon>Dinophyceae</taxon>
        <taxon>Suessiales</taxon>
        <taxon>Symbiodiniaceae</taxon>
        <taxon>Symbiodinium</taxon>
    </lineage>
</organism>
<sequence length="371" mass="40108">MALARRRACSAGAGCAQATKEDSDSIRSPVELQQRLPYDLSEEELLEFELADEDLSLCEEEEAEWREYDEEVQQFRELMLQCGADPTSSSSRLALDDASFGALDGEGSPRQEGAEESELGLGEGSLLSEAQVRAFLQSQLADKGGSSAPNGAPQPEEGPGAPPPWVPAAVPLMNGARQLPEEYRERLVEHEGGVVVSDTQGPNALVLISHVPDQPLLLPMVSETFRLQKVKIVRGWLETTDSGAVMDAFEVCDAATDEPLSSERTAALEQALMQAIQAPAARQVMVEIDGQVPQLDCFFGLPAGGSLPVSLAAARGALVDGPFKVSEAREVGRALVFRGELKEGVANLEAMDECARRLRQVLRYRFFRLAI</sequence>
<accession>A0A812QG87</accession>
<feature type="compositionally biased region" description="Low complexity" evidence="1">
    <location>
        <begin position="148"/>
        <end position="159"/>
    </location>
</feature>
<proteinExistence type="predicted"/>
<name>A0A812QG87_9DINO</name>
<feature type="region of interest" description="Disordered" evidence="1">
    <location>
        <begin position="99"/>
        <end position="120"/>
    </location>
</feature>
<feature type="region of interest" description="Disordered" evidence="1">
    <location>
        <begin position="142"/>
        <end position="165"/>
    </location>
</feature>
<reference evidence="2" key="1">
    <citation type="submission" date="2021-02" db="EMBL/GenBank/DDBJ databases">
        <authorList>
            <person name="Dougan E. K."/>
            <person name="Rhodes N."/>
            <person name="Thang M."/>
            <person name="Chan C."/>
        </authorList>
    </citation>
    <scope>NUCLEOTIDE SEQUENCE</scope>
</reference>
<dbReference type="AlphaFoldDB" id="A0A812QG87"/>
<evidence type="ECO:0000313" key="3">
    <source>
        <dbReference type="Proteomes" id="UP000604046"/>
    </source>
</evidence>
<evidence type="ECO:0000313" key="2">
    <source>
        <dbReference type="EMBL" id="CAE7390256.1"/>
    </source>
</evidence>